<accession>A0AAJ6YLG5</accession>
<sequence length="702" mass="79874">MSDSSENKEQSDREKNVNDEYLEQISLANGSKTDPLIKDEIASLALNTTLNETKDQDKDNKIEIVEESTSIEEKKVNSTENVAKRSKSTDRAESSTLCKSDIDWDHDTNKRQKLNDCQPNTSTSDSNIRESSNEQKSNFRKLESKFKKRNYRNQSNSSDIDDLNDNTRSNPSIREKSSSSESIQQDTKDSSDERSEIAEDNAESNEWTTASDDTDEMPGILQKKPTKSDWSILKDVINRQIGSNNSIPLRFYSSLLAVQRLELMYKLEEHNGCVNAIGFNQKGNLLASASDDLTITIWDWAIGKKHIALQTGHRSNVFQSKWLPLDMEYFVVSCARDGQVRLIDIRTSVSRKLAKHRAACHKISTHLDLPHLVLSAGEDSKILSIDIRESKPSILQSVKDNDQEVELYSIHSNPLNNFEFCVAGRTRFVKIYDRRKPTIPLQQLCPKHLLSEDQAHVTCAVYNHNGTEIVASYNNEDIYLFDTAIPYQSGDFAHKYQGHRNSVTVKGVNFYGPNSEFVISGSDCGNIFIWDKKTEAIVQWMLGDRQGIVNALEPHPHIPILATSGLDSDVKIWVPTREEPPNIEQQLQSCVKQNLTPRTKNIEDAENAFDGHFLWIMLRHIRQADRHRQLLVRIDNRNQNHDFDDDSDIDIGNDEDVGDFNENNDDDDDNDDYDDDDDDDDDDDSSSNSNDNSSESDDHFEN</sequence>
<dbReference type="InterPro" id="IPR036322">
    <property type="entry name" value="WD40_repeat_dom_sf"/>
</dbReference>
<dbReference type="GeneID" id="105364103"/>
<name>A0AAJ6YLG5_9HYME</name>
<organism evidence="5 6">
    <name type="scientific">Ceratosolen solmsi marchali</name>
    <dbReference type="NCBI Taxonomy" id="326594"/>
    <lineage>
        <taxon>Eukaryota</taxon>
        <taxon>Metazoa</taxon>
        <taxon>Ecdysozoa</taxon>
        <taxon>Arthropoda</taxon>
        <taxon>Hexapoda</taxon>
        <taxon>Insecta</taxon>
        <taxon>Pterygota</taxon>
        <taxon>Neoptera</taxon>
        <taxon>Endopterygota</taxon>
        <taxon>Hymenoptera</taxon>
        <taxon>Apocrita</taxon>
        <taxon>Proctotrupomorpha</taxon>
        <taxon>Chalcidoidea</taxon>
        <taxon>Agaonidae</taxon>
        <taxon>Agaoninae</taxon>
        <taxon>Ceratosolen</taxon>
    </lineage>
</organism>
<evidence type="ECO:0000313" key="5">
    <source>
        <dbReference type="Proteomes" id="UP000695007"/>
    </source>
</evidence>
<dbReference type="KEGG" id="csol:105364103"/>
<dbReference type="PROSITE" id="PS50082">
    <property type="entry name" value="WD_REPEATS_2"/>
    <property type="match status" value="1"/>
</dbReference>
<dbReference type="Proteomes" id="UP000695007">
    <property type="component" value="Unplaced"/>
</dbReference>
<dbReference type="Gene3D" id="2.130.10.10">
    <property type="entry name" value="YVTN repeat-like/Quinoprotein amine dehydrogenase"/>
    <property type="match status" value="1"/>
</dbReference>
<feature type="compositionally biased region" description="Polar residues" evidence="4">
    <location>
        <begin position="115"/>
        <end position="126"/>
    </location>
</feature>
<evidence type="ECO:0000256" key="2">
    <source>
        <dbReference type="ARBA" id="ARBA00022737"/>
    </source>
</evidence>
<protein>
    <submittedName>
        <fullName evidence="6">DDB1- and CUL4-associated factor 8</fullName>
    </submittedName>
</protein>
<feature type="repeat" description="WD" evidence="3">
    <location>
        <begin position="267"/>
        <end position="299"/>
    </location>
</feature>
<dbReference type="GO" id="GO:0005737">
    <property type="term" value="C:cytoplasm"/>
    <property type="evidence" value="ECO:0007669"/>
    <property type="project" value="TreeGrafter"/>
</dbReference>
<keyword evidence="2" id="KW-0677">Repeat</keyword>
<dbReference type="RefSeq" id="XP_011500269.1">
    <property type="nucleotide sequence ID" value="XM_011501967.1"/>
</dbReference>
<feature type="region of interest" description="Disordered" evidence="4">
    <location>
        <begin position="68"/>
        <end position="222"/>
    </location>
</feature>
<dbReference type="PANTHER" id="PTHR15574">
    <property type="entry name" value="WD REPEAT DOMAIN-CONTAINING FAMILY"/>
    <property type="match status" value="1"/>
</dbReference>
<dbReference type="InterPro" id="IPR015943">
    <property type="entry name" value="WD40/YVTN_repeat-like_dom_sf"/>
</dbReference>
<dbReference type="GO" id="GO:0080008">
    <property type="term" value="C:Cul4-RING E3 ubiquitin ligase complex"/>
    <property type="evidence" value="ECO:0007669"/>
    <property type="project" value="TreeGrafter"/>
</dbReference>
<evidence type="ECO:0000256" key="3">
    <source>
        <dbReference type="PROSITE-ProRule" id="PRU00221"/>
    </source>
</evidence>
<gene>
    <name evidence="6" type="primary">LOC105364103</name>
</gene>
<evidence type="ECO:0000313" key="6">
    <source>
        <dbReference type="RefSeq" id="XP_011500269.1"/>
    </source>
</evidence>
<feature type="region of interest" description="Disordered" evidence="4">
    <location>
        <begin position="638"/>
        <end position="702"/>
    </location>
</feature>
<keyword evidence="1 3" id="KW-0853">WD repeat</keyword>
<feature type="compositionally biased region" description="Basic and acidic residues" evidence="4">
    <location>
        <begin position="100"/>
        <end position="114"/>
    </location>
</feature>
<evidence type="ECO:0000256" key="4">
    <source>
        <dbReference type="SAM" id="MobiDB-lite"/>
    </source>
</evidence>
<feature type="compositionally biased region" description="Basic and acidic residues" evidence="4">
    <location>
        <begin position="1"/>
        <end position="18"/>
    </location>
</feature>
<dbReference type="InterPro" id="IPR045151">
    <property type="entry name" value="DCAF8"/>
</dbReference>
<feature type="region of interest" description="Disordered" evidence="4">
    <location>
        <begin position="1"/>
        <end position="20"/>
    </location>
</feature>
<dbReference type="Pfam" id="PF00400">
    <property type="entry name" value="WD40"/>
    <property type="match status" value="2"/>
</dbReference>
<dbReference type="SMART" id="SM00320">
    <property type="entry name" value="WD40"/>
    <property type="match status" value="7"/>
</dbReference>
<reference evidence="6" key="1">
    <citation type="submission" date="2025-08" db="UniProtKB">
        <authorList>
            <consortium name="RefSeq"/>
        </authorList>
    </citation>
    <scope>IDENTIFICATION</scope>
</reference>
<feature type="compositionally biased region" description="Basic and acidic residues" evidence="4">
    <location>
        <begin position="186"/>
        <end position="197"/>
    </location>
</feature>
<dbReference type="InterPro" id="IPR001680">
    <property type="entry name" value="WD40_rpt"/>
</dbReference>
<dbReference type="SUPFAM" id="SSF50978">
    <property type="entry name" value="WD40 repeat-like"/>
    <property type="match status" value="1"/>
</dbReference>
<dbReference type="PROSITE" id="PS50294">
    <property type="entry name" value="WD_REPEATS_REGION"/>
    <property type="match status" value="1"/>
</dbReference>
<dbReference type="PANTHER" id="PTHR15574:SF21">
    <property type="entry name" value="DDB1- AND CUL4-ASSOCIATED FACTOR 8"/>
    <property type="match status" value="1"/>
</dbReference>
<feature type="compositionally biased region" description="Acidic residues" evidence="4">
    <location>
        <begin position="643"/>
        <end position="685"/>
    </location>
</feature>
<dbReference type="AlphaFoldDB" id="A0AAJ6YLG5"/>
<evidence type="ECO:0000256" key="1">
    <source>
        <dbReference type="ARBA" id="ARBA00022574"/>
    </source>
</evidence>
<keyword evidence="5" id="KW-1185">Reference proteome</keyword>
<proteinExistence type="predicted"/>